<feature type="domain" description="PD-(D/E)XK endonuclease-like" evidence="2">
    <location>
        <begin position="125"/>
        <end position="375"/>
    </location>
</feature>
<dbReference type="EMBL" id="FNFC01000024">
    <property type="protein sequence ID" value="SDK14511.1"/>
    <property type="molecule type" value="Genomic_DNA"/>
</dbReference>
<accession>A0A1G8ZHI1</accession>
<dbReference type="AlphaFoldDB" id="A0A1G8ZHI1"/>
<name>A0A1G8ZHI1_9EURY</name>
<dbReference type="Pfam" id="PF12705">
    <property type="entry name" value="PDDEXK_1"/>
    <property type="match status" value="1"/>
</dbReference>
<evidence type="ECO:0000259" key="2">
    <source>
        <dbReference type="Pfam" id="PF12705"/>
    </source>
</evidence>
<reference evidence="3 4" key="1">
    <citation type="submission" date="2016-10" db="EMBL/GenBank/DDBJ databases">
        <authorList>
            <person name="de Groot N.N."/>
        </authorList>
    </citation>
    <scope>NUCLEOTIDE SEQUENCE [LARGE SCALE GENOMIC DNA]</scope>
    <source>
        <strain evidence="3 4">IBRC-M10015</strain>
    </source>
</reference>
<proteinExistence type="predicted"/>
<evidence type="ECO:0000313" key="4">
    <source>
        <dbReference type="Proteomes" id="UP000198856"/>
    </source>
</evidence>
<keyword evidence="4" id="KW-1185">Reference proteome</keyword>
<dbReference type="InterPro" id="IPR038726">
    <property type="entry name" value="PDDEXK_AddAB-type"/>
</dbReference>
<dbReference type="RefSeq" id="WP_092704756.1">
    <property type="nucleotide sequence ID" value="NZ_FNFC01000024.1"/>
</dbReference>
<dbReference type="Proteomes" id="UP000198856">
    <property type="component" value="Unassembled WGS sequence"/>
</dbReference>
<evidence type="ECO:0000313" key="3">
    <source>
        <dbReference type="EMBL" id="SDK14511.1"/>
    </source>
</evidence>
<protein>
    <submittedName>
        <fullName evidence="3">PD-(D/E)XK nuclease superfamily protein</fullName>
    </submittedName>
</protein>
<feature type="region of interest" description="Disordered" evidence="1">
    <location>
        <begin position="578"/>
        <end position="597"/>
    </location>
</feature>
<dbReference type="STRING" id="890420.SAMN05216226_1244"/>
<dbReference type="Gene3D" id="3.90.320.10">
    <property type="match status" value="1"/>
</dbReference>
<dbReference type="OrthoDB" id="346475at2157"/>
<evidence type="ECO:0000256" key="1">
    <source>
        <dbReference type="SAM" id="MobiDB-lite"/>
    </source>
</evidence>
<gene>
    <name evidence="3" type="ORF">SAMN05216226_1244</name>
</gene>
<dbReference type="InterPro" id="IPR011604">
    <property type="entry name" value="PDDEXK-like_dom_sf"/>
</dbReference>
<sequence>MKMIYPIQDIVDDETHYGQEVTIRCTVVGDPRRGQQGGDKTLYPVRVSGQFEGDAFLSIWHEDPAWTDSFGRTASYLREIIDEVPLQQDESVVVRGIPNTHNGKWYFNVTGIIIRDPDTAIGKSEMRSASECPRIYDLLYEKNVYSPGRYDLSPGAIKGRIVHTLVEHAIEEGGKGQFEGGWSEAQVEASLEELIESEYSIEMALCRLAWVSPNRIRENALDAATRLLTDDEFTNRIASATDVSAEVGLSASVGFNGRVDLIIDGTPYDLKTNYKLTDKTRNHHRFQLRVYLLAFLLETLETGERLHDRIDKGVSGYLVYPNLANESSVVLEEVELRRRDVEDILSLRNEASVLRDGFGVPTTYGRDCTGCTFKSPTTDQEENEILPSPCQYYCQSERRWPCFESDDEGNIISQCPLFDDCDQRLEFRDPAVTDHYTGLRQGLNTERDHRKRLGYELEQLAPETLSEAGLRIPDLKLNALEGQRRMVFTSDTGLVPSFTPGSGVRLMQTGTEYYQEATYYGRVENKYVFQLKSTPNSAFLDPTETYEAVRTVAADSLPRELLSQLDYAQRGEVSPLLETTGKAGDNEDSLDPSDLNSLSEYTDAKELYMDVPVRRERTTLVTDIVTKLATQQYPSPAGGEEIPDDEQRALILCTRPEMTDSVEERLSSVEGATRMDGFAGGATTGLTGTSDGHEIYEGLRDASIVVSSARYALSEQVFHAMRDGDESVRPHTDKFFDTIVIVGAESLAEPQFHFLQILGDRVAAIGDTRRSGPEIVSGEAREARLDEAYFNRLYRRFANIESGDSQSIQVKAELTRTMQSAFSGLELDAETIDGSFEFRDTDGAIATAIGETSLEYQVPTSTEEDETRFIRLEPVEQVDAVHISQSLQQLRTLDASALTFGETYTIQDIRFKVRTSNPIDNDHHRLKVSIPVHATPYLHQRLTQNKAEAEKVAEVCTNVSPDLVVTPFVAHANAIREELEEIGEDIAVRLPDQLSGAHVDSAVVSLAVTGEERVVTPPVSDIEQLYTCFNCAQDVTLVGDRETLERNSLISRLIEST</sequence>
<organism evidence="3 4">
    <name type="scientific">Halovenus aranensis</name>
    <dbReference type="NCBI Taxonomy" id="890420"/>
    <lineage>
        <taxon>Archaea</taxon>
        <taxon>Methanobacteriati</taxon>
        <taxon>Methanobacteriota</taxon>
        <taxon>Stenosarchaea group</taxon>
        <taxon>Halobacteria</taxon>
        <taxon>Halobacteriales</taxon>
        <taxon>Haloarculaceae</taxon>
        <taxon>Halovenus</taxon>
    </lineage>
</organism>